<comment type="subcellular location">
    <subcellularLocation>
        <location evidence="10">Cell membrane</location>
        <topology evidence="10">Multi-pass membrane protein</topology>
    </subcellularLocation>
</comment>
<dbReference type="EC" id="2.3.1.275" evidence="10"/>
<protein>
    <recommendedName>
        <fullName evidence="10">Glycerol-3-phosphate acyltransferase</fullName>
    </recommendedName>
    <alternativeName>
        <fullName evidence="10">Acyl-PO4 G3P acyltransferase</fullName>
    </alternativeName>
    <alternativeName>
        <fullName evidence="10">Acyl-phosphate--glycerol-3-phosphate acyltransferase</fullName>
    </alternativeName>
    <alternativeName>
        <fullName evidence="10">G3P acyltransferase</fullName>
        <shortName evidence="10">GPAT</shortName>
        <ecNumber evidence="10">2.3.1.275</ecNumber>
    </alternativeName>
    <alternativeName>
        <fullName evidence="10">Lysophosphatidic acid synthase</fullName>
        <shortName evidence="10">LPA synthase</shortName>
    </alternativeName>
</protein>
<reference evidence="11 12" key="1">
    <citation type="submission" date="2020-03" db="EMBL/GenBank/DDBJ databases">
        <title>Bacterial isolates of synthetic phycosphere.</title>
        <authorList>
            <person name="Fu H."/>
            <person name="Moran M.A."/>
        </authorList>
    </citation>
    <scope>NUCLEOTIDE SEQUENCE [LARGE SCALE GENOMIC DNA]</scope>
    <source>
        <strain evidence="11 12">HF1</strain>
    </source>
</reference>
<evidence type="ECO:0000256" key="9">
    <source>
        <dbReference type="ARBA" id="ARBA00023264"/>
    </source>
</evidence>
<feature type="transmembrane region" description="Helical" evidence="10">
    <location>
        <begin position="114"/>
        <end position="138"/>
    </location>
</feature>
<sequence length="202" mass="21108">MPTLTEAPLVLLLWAVVGYLLGSIPFGMILSKLMNLGDLRSIGSGNIGATNVLRTGNKKAAFATLILDGGKGAVAVLLARELAGDSAAQVAAFASFLGHCFPIYIGFKGGKGVATFIGIALAIAWPVGLLVCLTWLVVAVVTRYSSLSALAAATLAPFIAYFLGFGQMVLLFILLALVIYVRHKTNIERLLSGQESKIGNKG</sequence>
<evidence type="ECO:0000256" key="4">
    <source>
        <dbReference type="ARBA" id="ARBA00022692"/>
    </source>
</evidence>
<feature type="transmembrane region" description="Helical" evidence="10">
    <location>
        <begin position="158"/>
        <end position="181"/>
    </location>
</feature>
<keyword evidence="6 10" id="KW-0443">Lipid metabolism</keyword>
<evidence type="ECO:0000256" key="8">
    <source>
        <dbReference type="ARBA" id="ARBA00023209"/>
    </source>
</evidence>
<comment type="similarity">
    <text evidence="10">Belongs to the PlsY family.</text>
</comment>
<comment type="function">
    <text evidence="10">Catalyzes the transfer of an acyl group from acyl-phosphate (acyl-PO(4)) to glycerol-3-phosphate (G3P) to form lysophosphatidic acid (LPA). This enzyme utilizes acyl-phosphate as fatty acyl donor, but not acyl-CoA or acyl-ACP.</text>
</comment>
<dbReference type="PANTHER" id="PTHR30309:SF0">
    <property type="entry name" value="GLYCEROL-3-PHOSPHATE ACYLTRANSFERASE-RELATED"/>
    <property type="match status" value="1"/>
</dbReference>
<keyword evidence="8 10" id="KW-0594">Phospholipid biosynthesis</keyword>
<evidence type="ECO:0000256" key="7">
    <source>
        <dbReference type="ARBA" id="ARBA00023136"/>
    </source>
</evidence>
<feature type="transmembrane region" description="Helical" evidence="10">
    <location>
        <begin position="12"/>
        <end position="30"/>
    </location>
</feature>
<dbReference type="NCBIfam" id="TIGR00023">
    <property type="entry name" value="glycerol-3-phosphate 1-O-acyltransferase PlsY"/>
    <property type="match status" value="1"/>
</dbReference>
<organism evidence="11 12">
    <name type="scientific">Marivivens donghaensis</name>
    <dbReference type="NCBI Taxonomy" id="1699413"/>
    <lineage>
        <taxon>Bacteria</taxon>
        <taxon>Pseudomonadati</taxon>
        <taxon>Pseudomonadota</taxon>
        <taxon>Alphaproteobacteria</taxon>
        <taxon>Rhodobacterales</taxon>
        <taxon>Paracoccaceae</taxon>
        <taxon>Marivivens group</taxon>
        <taxon>Marivivens</taxon>
    </lineage>
</organism>
<proteinExistence type="inferred from homology"/>
<dbReference type="HAMAP" id="MF_01043">
    <property type="entry name" value="PlsY"/>
    <property type="match status" value="1"/>
</dbReference>
<keyword evidence="1 10" id="KW-1003">Cell membrane</keyword>
<keyword evidence="7 10" id="KW-0472">Membrane</keyword>
<dbReference type="Proteomes" id="UP000709466">
    <property type="component" value="Unassembled WGS sequence"/>
</dbReference>
<keyword evidence="12" id="KW-1185">Reference proteome</keyword>
<evidence type="ECO:0000256" key="6">
    <source>
        <dbReference type="ARBA" id="ARBA00023098"/>
    </source>
</evidence>
<gene>
    <name evidence="10 11" type="primary">plsY</name>
    <name evidence="11" type="ORF">HCZ30_14175</name>
</gene>
<keyword evidence="3 10" id="KW-0808">Transferase</keyword>
<comment type="catalytic activity">
    <reaction evidence="10">
        <text>an acyl phosphate + sn-glycerol 3-phosphate = a 1-acyl-sn-glycero-3-phosphate + phosphate</text>
        <dbReference type="Rhea" id="RHEA:34075"/>
        <dbReference type="ChEBI" id="CHEBI:43474"/>
        <dbReference type="ChEBI" id="CHEBI:57597"/>
        <dbReference type="ChEBI" id="CHEBI:57970"/>
        <dbReference type="ChEBI" id="CHEBI:59918"/>
        <dbReference type="EC" id="2.3.1.275"/>
    </reaction>
</comment>
<evidence type="ECO:0000256" key="3">
    <source>
        <dbReference type="ARBA" id="ARBA00022679"/>
    </source>
</evidence>
<name>A0ABX0W259_9RHOB</name>
<keyword evidence="9 10" id="KW-1208">Phospholipid metabolism</keyword>
<dbReference type="EMBL" id="JAATOP010000011">
    <property type="protein sequence ID" value="NIY73576.1"/>
    <property type="molecule type" value="Genomic_DNA"/>
</dbReference>
<evidence type="ECO:0000256" key="2">
    <source>
        <dbReference type="ARBA" id="ARBA00022516"/>
    </source>
</evidence>
<dbReference type="RefSeq" id="WP_167638960.1">
    <property type="nucleotide sequence ID" value="NZ_JAATOP010000011.1"/>
</dbReference>
<evidence type="ECO:0000256" key="5">
    <source>
        <dbReference type="ARBA" id="ARBA00022989"/>
    </source>
</evidence>
<evidence type="ECO:0000256" key="1">
    <source>
        <dbReference type="ARBA" id="ARBA00022475"/>
    </source>
</evidence>
<dbReference type="Pfam" id="PF02660">
    <property type="entry name" value="G3P_acyltransf"/>
    <property type="match status" value="1"/>
</dbReference>
<comment type="pathway">
    <text evidence="10">Lipid metabolism; phospholipid metabolism.</text>
</comment>
<dbReference type="PANTHER" id="PTHR30309">
    <property type="entry name" value="INNER MEMBRANE PROTEIN YGIH"/>
    <property type="match status" value="1"/>
</dbReference>
<comment type="subunit">
    <text evidence="10">Probably interacts with PlsX.</text>
</comment>
<dbReference type="SMART" id="SM01207">
    <property type="entry name" value="G3P_acyltransf"/>
    <property type="match status" value="1"/>
</dbReference>
<keyword evidence="2 10" id="KW-0444">Lipid biosynthesis</keyword>
<keyword evidence="4 10" id="KW-0812">Transmembrane</keyword>
<dbReference type="InterPro" id="IPR003811">
    <property type="entry name" value="G3P_acylTferase_PlsY"/>
</dbReference>
<evidence type="ECO:0000313" key="11">
    <source>
        <dbReference type="EMBL" id="NIY73576.1"/>
    </source>
</evidence>
<feature type="transmembrane region" description="Helical" evidence="10">
    <location>
        <begin position="86"/>
        <end position="107"/>
    </location>
</feature>
<evidence type="ECO:0000313" key="12">
    <source>
        <dbReference type="Proteomes" id="UP000709466"/>
    </source>
</evidence>
<comment type="caution">
    <text evidence="11">The sequence shown here is derived from an EMBL/GenBank/DDBJ whole genome shotgun (WGS) entry which is preliminary data.</text>
</comment>
<keyword evidence="5 10" id="KW-1133">Transmembrane helix</keyword>
<evidence type="ECO:0000256" key="10">
    <source>
        <dbReference type="HAMAP-Rule" id="MF_01043"/>
    </source>
</evidence>
<accession>A0ABX0W259</accession>